<dbReference type="EMBL" id="JAGINP010000009">
    <property type="protein sequence ID" value="MBP2293060.1"/>
    <property type="molecule type" value="Genomic_DNA"/>
</dbReference>
<reference evidence="3 4" key="1">
    <citation type="submission" date="2021-03" db="EMBL/GenBank/DDBJ databases">
        <title>Genomic Encyclopedia of Type Strains, Phase III (KMG-III): the genomes of soil and plant-associated and newly described type strains.</title>
        <authorList>
            <person name="Whitman W."/>
        </authorList>
    </citation>
    <scope>NUCLEOTIDE SEQUENCE [LARGE SCALE GENOMIC DNA]</scope>
    <source>
        <strain evidence="3 4">IMMIB AFH-6</strain>
    </source>
</reference>
<accession>A0ABS4SKN5</accession>
<keyword evidence="2" id="KW-0732">Signal</keyword>
<sequence length="155" mass="16122">MTKLAAIAAVLVLAASPAALAQSQGQLETQKGPMQRATPQDTDDPGRSYGQGEKGVGEQSGQPSGNRLARPADPSTPTRGDAMQPDAKRGDSTATNAKPGETLTDESRKRPQTAEQPPSAGQPTLDRSMKTDPGGRTPIKRADDAKNNPKPDPGK</sequence>
<name>A0ABS4SKN5_9PROT</name>
<protein>
    <submittedName>
        <fullName evidence="3">Uncharacterized protein</fullName>
    </submittedName>
</protein>
<dbReference type="RefSeq" id="WP_209766920.1">
    <property type="nucleotide sequence ID" value="NZ_JAGINP010000009.1"/>
</dbReference>
<comment type="caution">
    <text evidence="3">The sequence shown here is derived from an EMBL/GenBank/DDBJ whole genome shotgun (WGS) entry which is preliminary data.</text>
</comment>
<evidence type="ECO:0000313" key="3">
    <source>
        <dbReference type="EMBL" id="MBP2293060.1"/>
    </source>
</evidence>
<organism evidence="3 4">
    <name type="scientific">Azospirillum rugosum</name>
    <dbReference type="NCBI Taxonomy" id="416170"/>
    <lineage>
        <taxon>Bacteria</taxon>
        <taxon>Pseudomonadati</taxon>
        <taxon>Pseudomonadota</taxon>
        <taxon>Alphaproteobacteria</taxon>
        <taxon>Rhodospirillales</taxon>
        <taxon>Azospirillaceae</taxon>
        <taxon>Azospirillum</taxon>
    </lineage>
</organism>
<keyword evidence="4" id="KW-1185">Reference proteome</keyword>
<evidence type="ECO:0000256" key="1">
    <source>
        <dbReference type="SAM" id="MobiDB-lite"/>
    </source>
</evidence>
<feature type="signal peptide" evidence="2">
    <location>
        <begin position="1"/>
        <end position="21"/>
    </location>
</feature>
<evidence type="ECO:0000313" key="4">
    <source>
        <dbReference type="Proteomes" id="UP000781958"/>
    </source>
</evidence>
<feature type="compositionally biased region" description="Basic and acidic residues" evidence="1">
    <location>
        <begin position="140"/>
        <end position="155"/>
    </location>
</feature>
<feature type="chain" id="PRO_5045599588" evidence="2">
    <location>
        <begin position="22"/>
        <end position="155"/>
    </location>
</feature>
<proteinExistence type="predicted"/>
<feature type="region of interest" description="Disordered" evidence="1">
    <location>
        <begin position="20"/>
        <end position="155"/>
    </location>
</feature>
<feature type="compositionally biased region" description="Polar residues" evidence="1">
    <location>
        <begin position="113"/>
        <end position="122"/>
    </location>
</feature>
<evidence type="ECO:0000256" key="2">
    <source>
        <dbReference type="SAM" id="SignalP"/>
    </source>
</evidence>
<gene>
    <name evidence="3" type="ORF">J2851_002842</name>
</gene>
<dbReference type="Proteomes" id="UP000781958">
    <property type="component" value="Unassembled WGS sequence"/>
</dbReference>